<comment type="subcellular location">
    <subcellularLocation>
        <location evidence="1 16">Nucleus</location>
    </subcellularLocation>
</comment>
<dbReference type="PROSITE" id="PS00841">
    <property type="entry name" value="XPG_1"/>
    <property type="match status" value="1"/>
</dbReference>
<keyword evidence="14 16" id="KW-0234">DNA repair</keyword>
<keyword evidence="9 16" id="KW-0378">Hydrolase</keyword>
<keyword evidence="11 16" id="KW-0460">Magnesium</keyword>
<dbReference type="SMART" id="SM00484">
    <property type="entry name" value="XPGI"/>
    <property type="match status" value="1"/>
</dbReference>
<evidence type="ECO:0000256" key="5">
    <source>
        <dbReference type="ARBA" id="ARBA00022723"/>
    </source>
</evidence>
<dbReference type="Gene3D" id="1.10.150.20">
    <property type="entry name" value="5' to 3' exonuclease, C-terminal subdomain"/>
    <property type="match status" value="1"/>
</dbReference>
<keyword evidence="6" id="KW-0255">Endonuclease</keyword>
<evidence type="ECO:0000256" key="15">
    <source>
        <dbReference type="ARBA" id="ARBA00023242"/>
    </source>
</evidence>
<dbReference type="SUPFAM" id="SSF88723">
    <property type="entry name" value="PIN domain-like"/>
    <property type="match status" value="1"/>
</dbReference>
<comment type="similarity">
    <text evidence="2 16">Belongs to the XPG/RAD2 endonuclease family. EXO1 subfamily.</text>
</comment>
<dbReference type="InterPro" id="IPR008918">
    <property type="entry name" value="HhH2"/>
</dbReference>
<dbReference type="EMBL" id="WJBH02000007">
    <property type="protein sequence ID" value="KAI9556186.1"/>
    <property type="molecule type" value="Genomic_DNA"/>
</dbReference>
<dbReference type="InterPro" id="IPR006084">
    <property type="entry name" value="XPG/Rad2"/>
</dbReference>
<evidence type="ECO:0000256" key="11">
    <source>
        <dbReference type="ARBA" id="ARBA00022842"/>
    </source>
</evidence>
<dbReference type="GO" id="GO:0006298">
    <property type="term" value="P:mismatch repair"/>
    <property type="evidence" value="ECO:0007669"/>
    <property type="project" value="TreeGrafter"/>
</dbReference>
<dbReference type="SMART" id="SM00485">
    <property type="entry name" value="XPGN"/>
    <property type="match status" value="1"/>
</dbReference>
<dbReference type="Proteomes" id="UP000820818">
    <property type="component" value="Linkage Group LG7"/>
</dbReference>
<evidence type="ECO:0000256" key="4">
    <source>
        <dbReference type="ARBA" id="ARBA00022722"/>
    </source>
</evidence>
<proteinExistence type="inferred from homology"/>
<dbReference type="GO" id="GO:0005634">
    <property type="term" value="C:nucleus"/>
    <property type="evidence" value="ECO:0007669"/>
    <property type="project" value="UniProtKB-SubCell"/>
</dbReference>
<feature type="domain" description="XPG N-terminal" evidence="19">
    <location>
        <begin position="1"/>
        <end position="99"/>
    </location>
</feature>
<keyword evidence="21" id="KW-1185">Reference proteome</keyword>
<evidence type="ECO:0000259" key="19">
    <source>
        <dbReference type="SMART" id="SM00485"/>
    </source>
</evidence>
<comment type="function">
    <text evidence="16">5'-&gt;3' double-stranded DNA exonuclease which may also possess a cryptic 3'-&gt;5' double-stranded DNA exonuclease activity. Functions in DNA mismatch repair.</text>
</comment>
<dbReference type="PANTHER" id="PTHR11081:SF8">
    <property type="entry name" value="EXONUCLEASE 1"/>
    <property type="match status" value="1"/>
</dbReference>
<feature type="domain" description="XPG-I" evidence="18">
    <location>
        <begin position="138"/>
        <end position="207"/>
    </location>
</feature>
<feature type="region of interest" description="Disordered" evidence="17">
    <location>
        <begin position="505"/>
        <end position="527"/>
    </location>
</feature>
<evidence type="ECO:0000313" key="21">
    <source>
        <dbReference type="Proteomes" id="UP000820818"/>
    </source>
</evidence>
<evidence type="ECO:0000256" key="6">
    <source>
        <dbReference type="ARBA" id="ARBA00022759"/>
    </source>
</evidence>
<dbReference type="InterPro" id="IPR019974">
    <property type="entry name" value="XPG_CS"/>
</dbReference>
<dbReference type="CDD" id="cd09857">
    <property type="entry name" value="PIN_EXO1"/>
    <property type="match status" value="1"/>
</dbReference>
<dbReference type="GO" id="GO:0006310">
    <property type="term" value="P:DNA recombination"/>
    <property type="evidence" value="ECO:0007669"/>
    <property type="project" value="TreeGrafter"/>
</dbReference>
<evidence type="ECO:0000256" key="2">
    <source>
        <dbReference type="ARBA" id="ARBA00010563"/>
    </source>
</evidence>
<evidence type="ECO:0000256" key="7">
    <source>
        <dbReference type="ARBA" id="ARBA00022763"/>
    </source>
</evidence>
<evidence type="ECO:0000256" key="1">
    <source>
        <dbReference type="ARBA" id="ARBA00004123"/>
    </source>
</evidence>
<dbReference type="FunFam" id="1.10.150.20:FF:000011">
    <property type="entry name" value="exonuclease 1"/>
    <property type="match status" value="1"/>
</dbReference>
<keyword evidence="4 16" id="KW-0540">Nuclease</keyword>
<keyword evidence="15 16" id="KW-0539">Nucleus</keyword>
<keyword evidence="5 16" id="KW-0479">Metal-binding</keyword>
<evidence type="ECO:0000256" key="12">
    <source>
        <dbReference type="ARBA" id="ARBA00022881"/>
    </source>
</evidence>
<gene>
    <name evidence="20" type="ORF">GHT06_018760</name>
</gene>
<reference evidence="20 21" key="1">
    <citation type="submission" date="2022-05" db="EMBL/GenBank/DDBJ databases">
        <title>A multi-omics perspective on studying reproductive biology in Daphnia sinensis.</title>
        <authorList>
            <person name="Jia J."/>
        </authorList>
    </citation>
    <scope>NUCLEOTIDE SEQUENCE [LARGE SCALE GENOMIC DNA]</scope>
    <source>
        <strain evidence="20 21">WSL</strain>
    </source>
</reference>
<organism evidence="20 21">
    <name type="scientific">Daphnia sinensis</name>
    <dbReference type="NCBI Taxonomy" id="1820382"/>
    <lineage>
        <taxon>Eukaryota</taxon>
        <taxon>Metazoa</taxon>
        <taxon>Ecdysozoa</taxon>
        <taxon>Arthropoda</taxon>
        <taxon>Crustacea</taxon>
        <taxon>Branchiopoda</taxon>
        <taxon>Diplostraca</taxon>
        <taxon>Cladocera</taxon>
        <taxon>Anomopoda</taxon>
        <taxon>Daphniidae</taxon>
        <taxon>Daphnia</taxon>
        <taxon>Daphnia similis group</taxon>
    </lineage>
</organism>
<comment type="caution">
    <text evidence="20">The sequence shown here is derived from an EMBL/GenBank/DDBJ whole genome shotgun (WGS) entry which is preliminary data.</text>
</comment>
<evidence type="ECO:0000256" key="10">
    <source>
        <dbReference type="ARBA" id="ARBA00022839"/>
    </source>
</evidence>
<evidence type="ECO:0000259" key="18">
    <source>
        <dbReference type="SMART" id="SM00484"/>
    </source>
</evidence>
<feature type="compositionally biased region" description="Low complexity" evidence="17">
    <location>
        <begin position="510"/>
        <end position="527"/>
    </location>
</feature>
<dbReference type="InterPro" id="IPR006085">
    <property type="entry name" value="XPG_DNA_repair_N"/>
</dbReference>
<evidence type="ECO:0000313" key="20">
    <source>
        <dbReference type="EMBL" id="KAI9556186.1"/>
    </source>
</evidence>
<dbReference type="FunFam" id="3.40.50.1010:FF:000002">
    <property type="entry name" value="Exonuclease 1, putative"/>
    <property type="match status" value="1"/>
</dbReference>
<dbReference type="InterPro" id="IPR037315">
    <property type="entry name" value="EXO1_H3TH"/>
</dbReference>
<evidence type="ECO:0000256" key="8">
    <source>
        <dbReference type="ARBA" id="ARBA00022769"/>
    </source>
</evidence>
<keyword evidence="13 16" id="KW-0238">DNA-binding</keyword>
<dbReference type="PANTHER" id="PTHR11081">
    <property type="entry name" value="FLAP ENDONUCLEASE FAMILY MEMBER"/>
    <property type="match status" value="1"/>
</dbReference>
<dbReference type="AlphaFoldDB" id="A0AAD5PQK3"/>
<sequence>MGISGLLPFLKKSSVNCNVRQFKGKTVAIDAYCWLHKGAFCCADKLVKGEKTDMYVTYCMKFINMLISHDIKPILVFDGQPLPSKLGTELKRRENRERNKIQAREYLRQGNNSKARECFQKCVDVTSAMALELMKVCRARNIDCIVAPYEADAQLAYLAVQGIAHLIITEDSDLLAFGCPRVLFKMDANGSGVLIEKDKLFLSLGGRAEFFNDEKFRRMCILSGCDYLPSLKGIGLGKAFKFFSGSTNSDINSLLCQVPGCLKMPTLEITREYREEFIKAEQTFLHQLIYDPRQRKLLPLTPYPPNLDPMSLPFAGQYIKEDVAFQLAIGNLDAETLERLDSYDPDTIVEKRNQSFFTKHVSIWSKNFAVVQQNSSSSVEVESANSHTLTVCKQVTAKVEFRIPKNAEQVPSISDKELTNQYAKTESPSSPVLATRKRKRSNENVSPSQNENRWSIESSLRSDVSQDDVSSKSLPLILDPFAEPIMAKAVSENAAITPSRKSNPFVKLKTPTSSITTSPHTSPTASPFSALHTFSQLRKIDANGQEIVTSSYFQSEKVNVTDKLKSQILGSNNHIAIPVAITEAVSQPFKPVVGKPISSPPTTDSVLVIEDTKKECAVTRTPLSGFRVSGISRRVPKTSSKTGVTNGMKQLDLRSMFAPKP</sequence>
<evidence type="ECO:0000256" key="14">
    <source>
        <dbReference type="ARBA" id="ARBA00023204"/>
    </source>
</evidence>
<accession>A0AAD5PQK3</accession>
<dbReference type="Gene3D" id="3.40.50.1010">
    <property type="entry name" value="5'-nuclease"/>
    <property type="match status" value="1"/>
</dbReference>
<dbReference type="Pfam" id="PF00867">
    <property type="entry name" value="XPG_I"/>
    <property type="match status" value="1"/>
</dbReference>
<dbReference type="CDD" id="cd09908">
    <property type="entry name" value="H3TH_EXO1"/>
    <property type="match status" value="1"/>
</dbReference>
<comment type="cofactor">
    <cofactor evidence="16">
        <name>Mg(2+)</name>
        <dbReference type="ChEBI" id="CHEBI:18420"/>
    </cofactor>
    <text evidence="16">Binds 2 magnesium ions per subunit. They probably participate in the reaction catalyzed by the enzyme. May bind an additional third magnesium ion after substrate binding.</text>
</comment>
<dbReference type="SMART" id="SM00279">
    <property type="entry name" value="HhH2"/>
    <property type="match status" value="1"/>
</dbReference>
<evidence type="ECO:0000256" key="17">
    <source>
        <dbReference type="SAM" id="MobiDB-lite"/>
    </source>
</evidence>
<dbReference type="GO" id="GO:0046872">
    <property type="term" value="F:metal ion binding"/>
    <property type="evidence" value="ECO:0007669"/>
    <property type="project" value="UniProtKB-UniRule"/>
</dbReference>
<keyword evidence="8 16" id="KW-0228">DNA excision</keyword>
<dbReference type="SUPFAM" id="SSF47807">
    <property type="entry name" value="5' to 3' exonuclease, C-terminal subdomain"/>
    <property type="match status" value="1"/>
</dbReference>
<dbReference type="PRINTS" id="PR00853">
    <property type="entry name" value="XPGRADSUPER"/>
</dbReference>
<feature type="region of interest" description="Disordered" evidence="17">
    <location>
        <begin position="412"/>
        <end position="462"/>
    </location>
</feature>
<feature type="compositionally biased region" description="Polar residues" evidence="17">
    <location>
        <begin position="419"/>
        <end position="432"/>
    </location>
</feature>
<dbReference type="InterPro" id="IPR044752">
    <property type="entry name" value="PIN-like_EXO1"/>
</dbReference>
<dbReference type="EC" id="3.1.-.-" evidence="16"/>
<evidence type="ECO:0000256" key="13">
    <source>
        <dbReference type="ARBA" id="ARBA00023125"/>
    </source>
</evidence>
<dbReference type="InterPro" id="IPR036279">
    <property type="entry name" value="5-3_exonuclease_C_sf"/>
</dbReference>
<dbReference type="InterPro" id="IPR029060">
    <property type="entry name" value="PIN-like_dom_sf"/>
</dbReference>
<protein>
    <recommendedName>
        <fullName evidence="3 16">Exonuclease 1</fullName>
        <ecNumber evidence="16">3.1.-.-</ecNumber>
    </recommendedName>
</protein>
<dbReference type="GO" id="GO:0035312">
    <property type="term" value="F:5'-3' DNA exonuclease activity"/>
    <property type="evidence" value="ECO:0007669"/>
    <property type="project" value="UniProtKB-UniRule"/>
</dbReference>
<name>A0AAD5PQK3_9CRUS</name>
<evidence type="ECO:0000256" key="3">
    <source>
        <dbReference type="ARBA" id="ARBA00020324"/>
    </source>
</evidence>
<keyword evidence="7 16" id="KW-0227">DNA damage</keyword>
<evidence type="ECO:0000256" key="9">
    <source>
        <dbReference type="ARBA" id="ARBA00022801"/>
    </source>
</evidence>
<dbReference type="GO" id="GO:0017108">
    <property type="term" value="F:5'-flap endonuclease activity"/>
    <property type="evidence" value="ECO:0007669"/>
    <property type="project" value="TreeGrafter"/>
</dbReference>
<keyword evidence="10 16" id="KW-0269">Exonuclease</keyword>
<evidence type="ECO:0000256" key="16">
    <source>
        <dbReference type="RuleBase" id="RU910737"/>
    </source>
</evidence>
<dbReference type="Pfam" id="PF00752">
    <property type="entry name" value="XPG_N"/>
    <property type="match status" value="1"/>
</dbReference>
<keyword evidence="12 16" id="KW-0267">Excision nuclease</keyword>
<dbReference type="GO" id="GO:0003677">
    <property type="term" value="F:DNA binding"/>
    <property type="evidence" value="ECO:0007669"/>
    <property type="project" value="UniProtKB-UniRule"/>
</dbReference>
<dbReference type="PROSITE" id="PS00842">
    <property type="entry name" value="XPG_2"/>
    <property type="match status" value="1"/>
</dbReference>
<feature type="compositionally biased region" description="Polar residues" evidence="17">
    <location>
        <begin position="443"/>
        <end position="457"/>
    </location>
</feature>
<dbReference type="InterPro" id="IPR006086">
    <property type="entry name" value="XPG-I_dom"/>
</dbReference>